<evidence type="ECO:0000313" key="2">
    <source>
        <dbReference type="EMBL" id="KAK2179215.1"/>
    </source>
</evidence>
<dbReference type="AlphaFoldDB" id="A0AAD9NR11"/>
<gene>
    <name evidence="2" type="ORF">NP493_506g02075</name>
</gene>
<protein>
    <submittedName>
        <fullName evidence="2">Uncharacterized protein</fullName>
    </submittedName>
</protein>
<name>A0AAD9NR11_RIDPI</name>
<feature type="region of interest" description="Disordered" evidence="1">
    <location>
        <begin position="1"/>
        <end position="21"/>
    </location>
</feature>
<evidence type="ECO:0000256" key="1">
    <source>
        <dbReference type="SAM" id="MobiDB-lite"/>
    </source>
</evidence>
<comment type="caution">
    <text evidence="2">The sequence shown here is derived from an EMBL/GenBank/DDBJ whole genome shotgun (WGS) entry which is preliminary data.</text>
</comment>
<dbReference type="Proteomes" id="UP001209878">
    <property type="component" value="Unassembled WGS sequence"/>
</dbReference>
<proteinExistence type="predicted"/>
<reference evidence="2" key="1">
    <citation type="journal article" date="2023" name="Mol. Biol. Evol.">
        <title>Third-Generation Sequencing Reveals the Adaptive Role of the Epigenome in Three Deep-Sea Polychaetes.</title>
        <authorList>
            <person name="Perez M."/>
            <person name="Aroh O."/>
            <person name="Sun Y."/>
            <person name="Lan Y."/>
            <person name="Juniper S.K."/>
            <person name="Young C.R."/>
            <person name="Angers B."/>
            <person name="Qian P.Y."/>
        </authorList>
    </citation>
    <scope>NUCLEOTIDE SEQUENCE</scope>
    <source>
        <strain evidence="2">R07B-5</strain>
    </source>
</reference>
<evidence type="ECO:0000313" key="3">
    <source>
        <dbReference type="Proteomes" id="UP001209878"/>
    </source>
</evidence>
<organism evidence="2 3">
    <name type="scientific">Ridgeia piscesae</name>
    <name type="common">Tubeworm</name>
    <dbReference type="NCBI Taxonomy" id="27915"/>
    <lineage>
        <taxon>Eukaryota</taxon>
        <taxon>Metazoa</taxon>
        <taxon>Spiralia</taxon>
        <taxon>Lophotrochozoa</taxon>
        <taxon>Annelida</taxon>
        <taxon>Polychaeta</taxon>
        <taxon>Sedentaria</taxon>
        <taxon>Canalipalpata</taxon>
        <taxon>Sabellida</taxon>
        <taxon>Siboglinidae</taxon>
        <taxon>Ridgeia</taxon>
    </lineage>
</organism>
<accession>A0AAD9NR11</accession>
<sequence length="57" mass="6491">MSMGHFSLTSRARRHYTDARETQCPQTVSVIWKLTPMVIVTSEPQRQSVGPKKNCTN</sequence>
<dbReference type="EMBL" id="JAODUO010000505">
    <property type="protein sequence ID" value="KAK2179215.1"/>
    <property type="molecule type" value="Genomic_DNA"/>
</dbReference>
<keyword evidence="3" id="KW-1185">Reference proteome</keyword>